<keyword evidence="1" id="KW-0812">Transmembrane</keyword>
<evidence type="ECO:0000313" key="3">
    <source>
        <dbReference type="Proteomes" id="UP001596379"/>
    </source>
</evidence>
<feature type="transmembrane region" description="Helical" evidence="1">
    <location>
        <begin position="137"/>
        <end position="157"/>
    </location>
</feature>
<sequence length="236" mass="25986">MPNHSMQDFRVKRLAASSIKVSKIHWGSFLPTIITVLGVGAWIAGEAFYMGYWSAAGIPAITSMSLQQTAFAGFAAAYYNWAWLPLVIGLCALYLAILAVNFKSKSTLKIQWLIKLKNWWSENIEIDKKLGKLVSSLLIAAILFFILILAPLTVWVVKAIGEGKEAFQRQACSIRAAKTLPSTVSLGDGTTIDGKVLDRSESAMVFLNRTTIYVISIDGEKNKLLDSTDIQHVKCV</sequence>
<organism evidence="2 3">
    <name type="scientific">Herminiimonas aquatilis</name>
    <dbReference type="NCBI Taxonomy" id="345342"/>
    <lineage>
        <taxon>Bacteria</taxon>
        <taxon>Pseudomonadati</taxon>
        <taxon>Pseudomonadota</taxon>
        <taxon>Betaproteobacteria</taxon>
        <taxon>Burkholderiales</taxon>
        <taxon>Oxalobacteraceae</taxon>
        <taxon>Herminiimonas</taxon>
    </lineage>
</organism>
<keyword evidence="1" id="KW-0472">Membrane</keyword>
<comment type="caution">
    <text evidence="2">The sequence shown here is derived from an EMBL/GenBank/DDBJ whole genome shotgun (WGS) entry which is preliminary data.</text>
</comment>
<feature type="transmembrane region" description="Helical" evidence="1">
    <location>
        <begin position="21"/>
        <end position="44"/>
    </location>
</feature>
<proteinExistence type="predicted"/>
<accession>A0ABW2J3J5</accession>
<gene>
    <name evidence="2" type="ORF">ACFQO0_06470</name>
</gene>
<name>A0ABW2J3J5_9BURK</name>
<dbReference type="RefSeq" id="WP_382233196.1">
    <property type="nucleotide sequence ID" value="NZ_JBHTCC010000001.1"/>
</dbReference>
<reference evidence="3" key="1">
    <citation type="journal article" date="2019" name="Int. J. Syst. Evol. Microbiol.">
        <title>The Global Catalogue of Microorganisms (GCM) 10K type strain sequencing project: providing services to taxonomists for standard genome sequencing and annotation.</title>
        <authorList>
            <consortium name="The Broad Institute Genomics Platform"/>
            <consortium name="The Broad Institute Genome Sequencing Center for Infectious Disease"/>
            <person name="Wu L."/>
            <person name="Ma J."/>
        </authorList>
    </citation>
    <scope>NUCLEOTIDE SEQUENCE [LARGE SCALE GENOMIC DNA]</scope>
    <source>
        <strain evidence="3">CCUG 36956</strain>
    </source>
</reference>
<evidence type="ECO:0000256" key="1">
    <source>
        <dbReference type="SAM" id="Phobius"/>
    </source>
</evidence>
<keyword evidence="3" id="KW-1185">Reference proteome</keyword>
<dbReference type="EMBL" id="JBHTCC010000001">
    <property type="protein sequence ID" value="MFC7298075.1"/>
    <property type="molecule type" value="Genomic_DNA"/>
</dbReference>
<dbReference type="Proteomes" id="UP001596379">
    <property type="component" value="Unassembled WGS sequence"/>
</dbReference>
<protein>
    <recommendedName>
        <fullName evidence="4">NfeD-like C-terminal domain-containing protein</fullName>
    </recommendedName>
</protein>
<evidence type="ECO:0000313" key="2">
    <source>
        <dbReference type="EMBL" id="MFC7298075.1"/>
    </source>
</evidence>
<evidence type="ECO:0008006" key="4">
    <source>
        <dbReference type="Google" id="ProtNLM"/>
    </source>
</evidence>
<feature type="transmembrane region" description="Helical" evidence="1">
    <location>
        <begin position="81"/>
        <end position="102"/>
    </location>
</feature>
<keyword evidence="1" id="KW-1133">Transmembrane helix</keyword>